<dbReference type="EMBL" id="MIHH01000066">
    <property type="protein sequence ID" value="OIQ07553.1"/>
    <property type="molecule type" value="Genomic_DNA"/>
</dbReference>
<name>A0A1J5JVF0_NEOTH</name>
<protein>
    <submittedName>
        <fullName evidence="2">Uncharacterized protein</fullName>
    </submittedName>
</protein>
<sequence>MNKRFLVIILILTYLFSATLPAQANDNFIKQPKNFSEELKQKISACKNNKEKELLKRTLKMHEITDAEVKESIRQYMANKPKPDITLEGDVDVYLGRDCNFYAASAGNHGGSGNYYANFNTSNNRNLVGCWSIGTSSSAWAWVGKSFRVNGTGSQVAFFSIEGYYGAFLQSADYGASTGGIDFKLYDYTADTWVDSAQVAFLYAPASGDANVYNVNYSKPNAFQATLQAGHEYLVLLQTEGYTHLTGTFDSYHETSGEYSDWYRIKVDF</sequence>
<dbReference type="Proteomes" id="UP000182743">
    <property type="component" value="Unassembled WGS sequence"/>
</dbReference>
<evidence type="ECO:0000256" key="1">
    <source>
        <dbReference type="SAM" id="SignalP"/>
    </source>
</evidence>
<feature type="signal peptide" evidence="1">
    <location>
        <begin position="1"/>
        <end position="24"/>
    </location>
</feature>
<accession>A0A1J5JVF0</accession>
<dbReference type="KEGG" id="mthz:MOTHA_c17060"/>
<dbReference type="RefSeq" id="WP_011393121.1">
    <property type="nucleotide sequence ID" value="NZ_BSDM01000002.1"/>
</dbReference>
<feature type="chain" id="PRO_5010091206" evidence="1">
    <location>
        <begin position="25"/>
        <end position="269"/>
    </location>
</feature>
<organism evidence="2 3">
    <name type="scientific">Neomoorella thermoacetica</name>
    <name type="common">Clostridium thermoaceticum</name>
    <dbReference type="NCBI Taxonomy" id="1525"/>
    <lineage>
        <taxon>Bacteria</taxon>
        <taxon>Bacillati</taxon>
        <taxon>Bacillota</taxon>
        <taxon>Clostridia</taxon>
        <taxon>Neomoorellales</taxon>
        <taxon>Neomoorellaceae</taxon>
        <taxon>Neomoorella</taxon>
    </lineage>
</organism>
<dbReference type="GeneID" id="45618606"/>
<evidence type="ECO:0000313" key="3">
    <source>
        <dbReference type="Proteomes" id="UP000182743"/>
    </source>
</evidence>
<keyword evidence="1" id="KW-0732">Signal</keyword>
<dbReference type="AlphaFoldDB" id="A0A1J5JVF0"/>
<comment type="caution">
    <text evidence="2">The sequence shown here is derived from an EMBL/GenBank/DDBJ whole genome shotgun (WGS) entry which is preliminary data.</text>
</comment>
<dbReference type="OMA" id="MEIGDSW"/>
<reference evidence="2 3" key="1">
    <citation type="submission" date="2016-08" db="EMBL/GenBank/DDBJ databases">
        <title>Genome-based comparison of Moorella thermoacetic strains.</title>
        <authorList>
            <person name="Poehlein A."/>
            <person name="Bengelsdorf F.R."/>
            <person name="Esser C."/>
            <person name="Duerre P."/>
            <person name="Daniel R."/>
        </authorList>
    </citation>
    <scope>NUCLEOTIDE SEQUENCE [LARGE SCALE GENOMIC DNA]</scope>
    <source>
        <strain evidence="2 3">DSM 11768</strain>
    </source>
</reference>
<dbReference type="KEGG" id="mtho:MOTHE_c16230"/>
<proteinExistence type="predicted"/>
<evidence type="ECO:0000313" key="2">
    <source>
        <dbReference type="EMBL" id="OIQ07553.1"/>
    </source>
</evidence>
<gene>
    <name evidence="2" type="ORF">MOOR_28420</name>
</gene>